<gene>
    <name evidence="15" type="ORF">PPYR1160_LOCUS9039</name>
</gene>
<evidence type="ECO:0000256" key="10">
    <source>
        <dbReference type="ARBA" id="ARBA00022842"/>
    </source>
</evidence>
<evidence type="ECO:0000256" key="1">
    <source>
        <dbReference type="ARBA" id="ARBA00001946"/>
    </source>
</evidence>
<keyword evidence="8" id="KW-0418">Kinase</keyword>
<evidence type="ECO:0000256" key="2">
    <source>
        <dbReference type="ARBA" id="ARBA00008874"/>
    </source>
</evidence>
<dbReference type="PANTHER" id="PTHR48012:SF10">
    <property type="entry name" value="FI20177P1"/>
    <property type="match status" value="1"/>
</dbReference>
<comment type="catalytic activity">
    <reaction evidence="12">
        <text>L-seryl-[protein] + ATP = O-phospho-L-seryl-[protein] + ADP + H(+)</text>
        <dbReference type="Rhea" id="RHEA:17989"/>
        <dbReference type="Rhea" id="RHEA-COMP:9863"/>
        <dbReference type="Rhea" id="RHEA-COMP:11604"/>
        <dbReference type="ChEBI" id="CHEBI:15378"/>
        <dbReference type="ChEBI" id="CHEBI:29999"/>
        <dbReference type="ChEBI" id="CHEBI:30616"/>
        <dbReference type="ChEBI" id="CHEBI:83421"/>
        <dbReference type="ChEBI" id="CHEBI:456216"/>
        <dbReference type="EC" id="2.7.11.1"/>
    </reaction>
</comment>
<reference evidence="15" key="1">
    <citation type="submission" date="2021-01" db="EMBL/GenBank/DDBJ databases">
        <authorList>
            <person name="Corre E."/>
            <person name="Pelletier E."/>
            <person name="Niang G."/>
            <person name="Scheremetjew M."/>
            <person name="Finn R."/>
            <person name="Kale V."/>
            <person name="Holt S."/>
            <person name="Cochrane G."/>
            <person name="Meng A."/>
            <person name="Brown T."/>
            <person name="Cohen L."/>
        </authorList>
    </citation>
    <scope>NUCLEOTIDE SEQUENCE</scope>
    <source>
        <strain evidence="15">CCMP2078</strain>
    </source>
</reference>
<dbReference type="SMART" id="SM00220">
    <property type="entry name" value="S_TKc"/>
    <property type="match status" value="1"/>
</dbReference>
<evidence type="ECO:0000313" key="15">
    <source>
        <dbReference type="EMBL" id="CAD8259537.1"/>
    </source>
</evidence>
<feature type="binding site" evidence="13">
    <location>
        <position position="45"/>
    </location>
    <ligand>
        <name>ATP</name>
        <dbReference type="ChEBI" id="CHEBI:30616"/>
    </ligand>
</feature>
<keyword evidence="10" id="KW-0460">Magnesium</keyword>
<keyword evidence="4" id="KW-0723">Serine/threonine-protein kinase</keyword>
<keyword evidence="7 13" id="KW-0547">Nucleotide-binding</keyword>
<dbReference type="InterPro" id="IPR000719">
    <property type="entry name" value="Prot_kinase_dom"/>
</dbReference>
<dbReference type="FunFam" id="1.10.510.10:FF:000768">
    <property type="entry name" value="Non-specific serine/threonine protein kinase"/>
    <property type="match status" value="1"/>
</dbReference>
<evidence type="ECO:0000256" key="6">
    <source>
        <dbReference type="ARBA" id="ARBA00022723"/>
    </source>
</evidence>
<evidence type="ECO:0000259" key="14">
    <source>
        <dbReference type="PROSITE" id="PS50011"/>
    </source>
</evidence>
<organism evidence="15">
    <name type="scientific">Pinguiococcus pyrenoidosus</name>
    <dbReference type="NCBI Taxonomy" id="172671"/>
    <lineage>
        <taxon>Eukaryota</taxon>
        <taxon>Sar</taxon>
        <taxon>Stramenopiles</taxon>
        <taxon>Ochrophyta</taxon>
        <taxon>Pinguiophyceae</taxon>
        <taxon>Pinguiochrysidales</taxon>
        <taxon>Pinguiochrysidaceae</taxon>
        <taxon>Pinguiococcus</taxon>
    </lineage>
</organism>
<dbReference type="GO" id="GO:0005524">
    <property type="term" value="F:ATP binding"/>
    <property type="evidence" value="ECO:0007669"/>
    <property type="project" value="UniProtKB-UniRule"/>
</dbReference>
<dbReference type="InterPro" id="IPR011009">
    <property type="entry name" value="Kinase-like_dom_sf"/>
</dbReference>
<dbReference type="EC" id="2.7.11.1" evidence="3"/>
<comment type="catalytic activity">
    <reaction evidence="11">
        <text>L-threonyl-[protein] + ATP = O-phospho-L-threonyl-[protein] + ADP + H(+)</text>
        <dbReference type="Rhea" id="RHEA:46608"/>
        <dbReference type="Rhea" id="RHEA-COMP:11060"/>
        <dbReference type="Rhea" id="RHEA-COMP:11605"/>
        <dbReference type="ChEBI" id="CHEBI:15378"/>
        <dbReference type="ChEBI" id="CHEBI:30013"/>
        <dbReference type="ChEBI" id="CHEBI:30616"/>
        <dbReference type="ChEBI" id="CHEBI:61977"/>
        <dbReference type="ChEBI" id="CHEBI:456216"/>
        <dbReference type="EC" id="2.7.11.1"/>
    </reaction>
</comment>
<evidence type="ECO:0000256" key="11">
    <source>
        <dbReference type="ARBA" id="ARBA00047899"/>
    </source>
</evidence>
<comment type="cofactor">
    <cofactor evidence="1">
        <name>Mg(2+)</name>
        <dbReference type="ChEBI" id="CHEBI:18420"/>
    </cofactor>
</comment>
<evidence type="ECO:0000256" key="7">
    <source>
        <dbReference type="ARBA" id="ARBA00022741"/>
    </source>
</evidence>
<accession>A0A7R9U9U8</accession>
<dbReference type="Gene3D" id="1.10.510.10">
    <property type="entry name" value="Transferase(Phosphotransferase) domain 1"/>
    <property type="match status" value="1"/>
</dbReference>
<dbReference type="AlphaFoldDB" id="A0A7R9U9U8"/>
<dbReference type="InterPro" id="IPR017441">
    <property type="entry name" value="Protein_kinase_ATP_BS"/>
</dbReference>
<evidence type="ECO:0000256" key="9">
    <source>
        <dbReference type="ARBA" id="ARBA00022840"/>
    </source>
</evidence>
<keyword evidence="9 13" id="KW-0067">ATP-binding</keyword>
<feature type="domain" description="Protein kinase" evidence="14">
    <location>
        <begin position="16"/>
        <end position="265"/>
    </location>
</feature>
<evidence type="ECO:0000256" key="8">
    <source>
        <dbReference type="ARBA" id="ARBA00022777"/>
    </source>
</evidence>
<proteinExistence type="inferred from homology"/>
<sequence length="295" mass="32984">MAQAVNIKREDPEETYKLIKKLGQGASGKVYEGIHRETEEHWALKMAPIDELKDLMNEIGLQSMTGHPNIVTFKEAYVTQREVCIVLELMSGGSLTDTLGPRVNFPEPLIAFVCRETLQALCFMHRNHRLHRDIKSDNILVEPDGRVKVTDFGFAISLTKEKDKRTSVVGTPYWMAPELIRGVEYDEKIDVWSLGITAIEMAEGEPPLLNEPPLRALLLITINPSPQLQSPERWSNAFADFLSQCLAIDPDNRASAEELLQHPFIASAGERGCACVHLCGAVVLVWLVDVDLDLV</sequence>
<dbReference type="GO" id="GO:0005737">
    <property type="term" value="C:cytoplasm"/>
    <property type="evidence" value="ECO:0007669"/>
    <property type="project" value="TreeGrafter"/>
</dbReference>
<name>A0A7R9U9U8_9STRA</name>
<comment type="similarity">
    <text evidence="2">Belongs to the protein kinase superfamily. STE Ser/Thr protein kinase family. STE20 subfamily.</text>
</comment>
<dbReference type="EMBL" id="HBEA01011832">
    <property type="protein sequence ID" value="CAD8259537.1"/>
    <property type="molecule type" value="Transcribed_RNA"/>
</dbReference>
<evidence type="ECO:0000256" key="4">
    <source>
        <dbReference type="ARBA" id="ARBA00022527"/>
    </source>
</evidence>
<protein>
    <recommendedName>
        <fullName evidence="3">non-specific serine/threonine protein kinase</fullName>
        <ecNumber evidence="3">2.7.11.1</ecNumber>
    </recommendedName>
</protein>
<evidence type="ECO:0000256" key="5">
    <source>
        <dbReference type="ARBA" id="ARBA00022679"/>
    </source>
</evidence>
<dbReference type="InterPro" id="IPR050629">
    <property type="entry name" value="STE20/SPS1-PAK"/>
</dbReference>
<dbReference type="Pfam" id="PF00069">
    <property type="entry name" value="Pkinase"/>
    <property type="match status" value="1"/>
</dbReference>
<keyword evidence="6" id="KW-0479">Metal-binding</keyword>
<dbReference type="GO" id="GO:0004674">
    <property type="term" value="F:protein serine/threonine kinase activity"/>
    <property type="evidence" value="ECO:0007669"/>
    <property type="project" value="UniProtKB-KW"/>
</dbReference>
<dbReference type="GO" id="GO:0046872">
    <property type="term" value="F:metal ion binding"/>
    <property type="evidence" value="ECO:0007669"/>
    <property type="project" value="UniProtKB-KW"/>
</dbReference>
<evidence type="ECO:0000256" key="3">
    <source>
        <dbReference type="ARBA" id="ARBA00012513"/>
    </source>
</evidence>
<dbReference type="PROSITE" id="PS50011">
    <property type="entry name" value="PROTEIN_KINASE_DOM"/>
    <property type="match status" value="1"/>
</dbReference>
<dbReference type="SUPFAM" id="SSF56112">
    <property type="entry name" value="Protein kinase-like (PK-like)"/>
    <property type="match status" value="1"/>
</dbReference>
<dbReference type="PANTHER" id="PTHR48012">
    <property type="entry name" value="STERILE20-LIKE KINASE, ISOFORM B-RELATED"/>
    <property type="match status" value="1"/>
</dbReference>
<evidence type="ECO:0000256" key="12">
    <source>
        <dbReference type="ARBA" id="ARBA00048679"/>
    </source>
</evidence>
<evidence type="ECO:0000256" key="13">
    <source>
        <dbReference type="PROSITE-ProRule" id="PRU10141"/>
    </source>
</evidence>
<keyword evidence="5" id="KW-0808">Transferase</keyword>
<dbReference type="PROSITE" id="PS00107">
    <property type="entry name" value="PROTEIN_KINASE_ATP"/>
    <property type="match status" value="1"/>
</dbReference>